<sequence length="996" mass="105334">MPPFETTRAATVHPPPWGEDSTGGTCETRSPPPAPPPARSSTRRTELPVHRRHPTTLVARSAHLEAIAGHAARALSNAAFVLVTAPAGFGKTALVDEAVSRLDDREVIRLSADSYESDLAFTTAEAVCRRLGASWPPTDTLGAPDPIDVGRMVLDVLDARTEPVCIVVDDAQWVDPASARALRFVLRRLDSQPVLVIVAGRAAADPLTTAFPRLSETDPASTLELELPPLGPDDTQALALTVLGRPVSRRSAERLTSSCGGSPLVISSAIAASASHEVDLLHPGVEDLVIPENASLAARVSAVLESAEPAARETAALVAVLRDATPVVRLRAIADRLSSPLDIDGAVALGLVRTSDRDGVPVVAAEHALLADTVVSTLPHERRLALHSAAAGEFGGHRGLRHRVEAADVDDIDLADDLIAAAWEAADIGHLDHAMELALTAVRIAGSETETESRLLTAVGLIALCTRRHERVFALIPAIERLEHSLERDLILIELYTLTGQFDEALRCGERIVTDPTTTPEARLIRAAAAEDLARVLLAKQDFAPVVEQTRIASAFIAVAPTDPADVDDASLRWLVTPGEREVRTLGWRIAGAARMGDIPTIRATIADLDAVLARLPESAATIDALVARGRVFLGMGDIDRALADLSRVDALLRRFSTSWSGGIGRSIYAHLLFMTGDWDASLSAADTAVALALDETNLSGWPIALAVSALVRAARGDTDGSDARLEAAVDVSSRLSFSAYDTELVGVARAESARARGERAAQLAATAELAAAPPTGSASTWATYRIDALAALGRPDEARPLLDLCRDARSGWRPSAGSLAWLEGRIAEADGDVTAAVARYAAAVSDPVSSRFPFPTALARLDLGRVLARSARTDEAIAELEGAAAVLARLGATPYLARASAALAALERSGTVRLARAGHADPLAALTTRERQVAHALSTGLTNREIAESLYVSVTTVNFHVRNVLAKLGLTSRRGLRTLLAARQSVDTRRHRSHT</sequence>
<dbReference type="InterPro" id="IPR000792">
    <property type="entry name" value="Tscrpt_reg_LuxR_C"/>
</dbReference>
<dbReference type="Proteomes" id="UP000288603">
    <property type="component" value="Unassembled WGS sequence"/>
</dbReference>
<evidence type="ECO:0000256" key="2">
    <source>
        <dbReference type="ARBA" id="ARBA00022840"/>
    </source>
</evidence>
<dbReference type="PRINTS" id="PR00038">
    <property type="entry name" value="HTHLUXR"/>
</dbReference>
<dbReference type="GO" id="GO:0005524">
    <property type="term" value="F:ATP binding"/>
    <property type="evidence" value="ECO:0007669"/>
    <property type="project" value="UniProtKB-KW"/>
</dbReference>
<name>A0A3S4APG8_9MICO</name>
<dbReference type="SUPFAM" id="SSF48452">
    <property type="entry name" value="TPR-like"/>
    <property type="match status" value="1"/>
</dbReference>
<dbReference type="EMBL" id="RZNC01000002">
    <property type="protein sequence ID" value="RWZ64624.1"/>
    <property type="molecule type" value="Genomic_DNA"/>
</dbReference>
<evidence type="ECO:0000259" key="4">
    <source>
        <dbReference type="PROSITE" id="PS50043"/>
    </source>
</evidence>
<dbReference type="GO" id="GO:0004016">
    <property type="term" value="F:adenylate cyclase activity"/>
    <property type="evidence" value="ECO:0007669"/>
    <property type="project" value="TreeGrafter"/>
</dbReference>
<evidence type="ECO:0000313" key="6">
    <source>
        <dbReference type="Proteomes" id="UP000288603"/>
    </source>
</evidence>
<dbReference type="Pfam" id="PF13191">
    <property type="entry name" value="AAA_16"/>
    <property type="match status" value="1"/>
</dbReference>
<evidence type="ECO:0000313" key="5">
    <source>
        <dbReference type="EMBL" id="RWZ64624.1"/>
    </source>
</evidence>
<dbReference type="PROSITE" id="PS50043">
    <property type="entry name" value="HTH_LUXR_2"/>
    <property type="match status" value="1"/>
</dbReference>
<dbReference type="PANTHER" id="PTHR16305:SF35">
    <property type="entry name" value="TRANSCRIPTIONAL ACTIVATOR DOMAIN"/>
    <property type="match status" value="1"/>
</dbReference>
<reference evidence="5 6" key="1">
    <citation type="submission" date="2018-12" db="EMBL/GenBank/DDBJ databases">
        <authorList>
            <person name="Li F."/>
        </authorList>
    </citation>
    <scope>NUCLEOTIDE SEQUENCE [LARGE SCALE GENOMIC DNA]</scope>
    <source>
        <strain evidence="5 6">8H24J-4-2</strain>
    </source>
</reference>
<dbReference type="GO" id="GO:0005737">
    <property type="term" value="C:cytoplasm"/>
    <property type="evidence" value="ECO:0007669"/>
    <property type="project" value="TreeGrafter"/>
</dbReference>
<keyword evidence="2" id="KW-0067">ATP-binding</keyword>
<dbReference type="GO" id="GO:0006355">
    <property type="term" value="P:regulation of DNA-templated transcription"/>
    <property type="evidence" value="ECO:0007669"/>
    <property type="project" value="InterPro"/>
</dbReference>
<dbReference type="SMART" id="SM00421">
    <property type="entry name" value="HTH_LUXR"/>
    <property type="match status" value="1"/>
</dbReference>
<dbReference type="PROSITE" id="PS00622">
    <property type="entry name" value="HTH_LUXR_1"/>
    <property type="match status" value="1"/>
</dbReference>
<dbReference type="Gene3D" id="1.25.40.10">
    <property type="entry name" value="Tetratricopeptide repeat domain"/>
    <property type="match status" value="1"/>
</dbReference>
<protein>
    <submittedName>
        <fullName evidence="5">Helix-turn-helix transcriptional regulator</fullName>
    </submittedName>
</protein>
<dbReference type="PANTHER" id="PTHR16305">
    <property type="entry name" value="TESTICULAR SOLUBLE ADENYLYL CYCLASE"/>
    <property type="match status" value="1"/>
</dbReference>
<organism evidence="5 6">
    <name type="scientific">Labedella populi</name>
    <dbReference type="NCBI Taxonomy" id="2498850"/>
    <lineage>
        <taxon>Bacteria</taxon>
        <taxon>Bacillati</taxon>
        <taxon>Actinomycetota</taxon>
        <taxon>Actinomycetes</taxon>
        <taxon>Micrococcales</taxon>
        <taxon>Microbacteriaceae</taxon>
        <taxon>Labedella</taxon>
    </lineage>
</organism>
<evidence type="ECO:0000256" key="1">
    <source>
        <dbReference type="ARBA" id="ARBA00022741"/>
    </source>
</evidence>
<dbReference type="SUPFAM" id="SSF46894">
    <property type="entry name" value="C-terminal effector domain of the bipartite response regulators"/>
    <property type="match status" value="1"/>
</dbReference>
<dbReference type="CDD" id="cd06170">
    <property type="entry name" value="LuxR_C_like"/>
    <property type="match status" value="1"/>
</dbReference>
<feature type="domain" description="HTH luxR-type" evidence="4">
    <location>
        <begin position="920"/>
        <end position="985"/>
    </location>
</feature>
<dbReference type="OrthoDB" id="134933at2"/>
<dbReference type="InterPro" id="IPR027417">
    <property type="entry name" value="P-loop_NTPase"/>
</dbReference>
<comment type="caution">
    <text evidence="5">The sequence shown here is derived from an EMBL/GenBank/DDBJ whole genome shotgun (WGS) entry which is preliminary data.</text>
</comment>
<accession>A0A3S4APG8</accession>
<keyword evidence="6" id="KW-1185">Reference proteome</keyword>
<dbReference type="SUPFAM" id="SSF52540">
    <property type="entry name" value="P-loop containing nucleoside triphosphate hydrolases"/>
    <property type="match status" value="1"/>
</dbReference>
<dbReference type="InterPro" id="IPR036388">
    <property type="entry name" value="WH-like_DNA-bd_sf"/>
</dbReference>
<dbReference type="Gene3D" id="1.10.10.10">
    <property type="entry name" value="Winged helix-like DNA-binding domain superfamily/Winged helix DNA-binding domain"/>
    <property type="match status" value="1"/>
</dbReference>
<dbReference type="Gene3D" id="3.40.50.300">
    <property type="entry name" value="P-loop containing nucleotide triphosphate hydrolases"/>
    <property type="match status" value="1"/>
</dbReference>
<proteinExistence type="predicted"/>
<keyword evidence="1" id="KW-0547">Nucleotide-binding</keyword>
<feature type="region of interest" description="Disordered" evidence="3">
    <location>
        <begin position="1"/>
        <end position="50"/>
    </location>
</feature>
<evidence type="ECO:0000256" key="3">
    <source>
        <dbReference type="SAM" id="MobiDB-lite"/>
    </source>
</evidence>
<dbReference type="GO" id="GO:0003677">
    <property type="term" value="F:DNA binding"/>
    <property type="evidence" value="ECO:0007669"/>
    <property type="project" value="InterPro"/>
</dbReference>
<dbReference type="Pfam" id="PF00196">
    <property type="entry name" value="GerE"/>
    <property type="match status" value="1"/>
</dbReference>
<dbReference type="InterPro" id="IPR011990">
    <property type="entry name" value="TPR-like_helical_dom_sf"/>
</dbReference>
<gene>
    <name evidence="5" type="ORF">ELQ92_07705</name>
</gene>
<dbReference type="InterPro" id="IPR016032">
    <property type="entry name" value="Sig_transdc_resp-reg_C-effctor"/>
</dbReference>
<dbReference type="InterPro" id="IPR041664">
    <property type="entry name" value="AAA_16"/>
</dbReference>
<dbReference type="AlphaFoldDB" id="A0A3S4APG8"/>